<evidence type="ECO:0000256" key="1">
    <source>
        <dbReference type="SAM" id="MobiDB-lite"/>
    </source>
</evidence>
<feature type="region of interest" description="Disordered" evidence="1">
    <location>
        <begin position="1"/>
        <end position="60"/>
    </location>
</feature>
<evidence type="ECO:0008006" key="4">
    <source>
        <dbReference type="Google" id="ProtNLM"/>
    </source>
</evidence>
<dbReference type="InterPro" id="IPR016024">
    <property type="entry name" value="ARM-type_fold"/>
</dbReference>
<dbReference type="EMBL" id="JBHRWK010000005">
    <property type="protein sequence ID" value="MFC3448397.1"/>
    <property type="molecule type" value="Genomic_DNA"/>
</dbReference>
<feature type="compositionally biased region" description="Low complexity" evidence="1">
    <location>
        <begin position="28"/>
        <end position="38"/>
    </location>
</feature>
<reference evidence="3" key="1">
    <citation type="journal article" date="2019" name="Int. J. Syst. Evol. Microbiol.">
        <title>The Global Catalogue of Microorganisms (GCM) 10K type strain sequencing project: providing services to taxonomists for standard genome sequencing and annotation.</title>
        <authorList>
            <consortium name="The Broad Institute Genomics Platform"/>
            <consortium name="The Broad Institute Genome Sequencing Center for Infectious Disease"/>
            <person name="Wu L."/>
            <person name="Ma J."/>
        </authorList>
    </citation>
    <scope>NUCLEOTIDE SEQUENCE [LARGE SCALE GENOMIC DNA]</scope>
    <source>
        <strain evidence="3">CGMCC 4.7676</strain>
    </source>
</reference>
<gene>
    <name evidence="2" type="ORF">ACFOSH_03040</name>
</gene>
<feature type="compositionally biased region" description="Acidic residues" evidence="1">
    <location>
        <begin position="1"/>
        <end position="27"/>
    </location>
</feature>
<protein>
    <recommendedName>
        <fullName evidence="4">HEAT repeat domain-containing protein</fullName>
    </recommendedName>
</protein>
<dbReference type="RefSeq" id="WP_378237062.1">
    <property type="nucleotide sequence ID" value="NZ_JBHRWK010000005.1"/>
</dbReference>
<organism evidence="2 3">
    <name type="scientific">Amycolatopsis speibonae</name>
    <dbReference type="NCBI Taxonomy" id="1450224"/>
    <lineage>
        <taxon>Bacteria</taxon>
        <taxon>Bacillati</taxon>
        <taxon>Actinomycetota</taxon>
        <taxon>Actinomycetes</taxon>
        <taxon>Pseudonocardiales</taxon>
        <taxon>Pseudonocardiaceae</taxon>
        <taxon>Amycolatopsis</taxon>
    </lineage>
</organism>
<dbReference type="InterPro" id="IPR011989">
    <property type="entry name" value="ARM-like"/>
</dbReference>
<evidence type="ECO:0000313" key="2">
    <source>
        <dbReference type="EMBL" id="MFC3448397.1"/>
    </source>
</evidence>
<dbReference type="Gene3D" id="1.25.10.10">
    <property type="entry name" value="Leucine-rich Repeat Variant"/>
    <property type="match status" value="1"/>
</dbReference>
<sequence length="743" mass="83450">MADDEDVTPEEGSDEPAADAEPQESEPEPASQPTSEPTQPDDAKEGAEAEQEPATDPATWKELNHNFDEALRSLLGDGGFRFGGTGTNNIFFGSTSVATLGDNYSSENAGRFGPTLRSGPVSSAMLDQIRASFVEPAGYQRLRQALEERQFVFVRARSGSGRTTTALRLLDQTCRTGVRKLDPDTRLKALDANDFEDSHGYLLESFDPDQAAGLRLFHAERLSQLMRDKGCMMIVILGETAPLPAGEFGEFVIDELGAIEPQTLLTRHLKWHLRGAPTESTADSLLNRPEVKEIIAEVTEDVPPRELAELGALLVQVAHDRIGLDGVRERYSRVARASFLKWFDRESDPEQRAFEIALAVLNNETVTLVSDAAAILAKRIKAVEVPRRFDRAKPLFKTPLQTRLTAAKAEVFQDTLQLKYGDVAVRKVRFNDDRFPRWLLDHVCDQYSEEFEIVREWLTELGEQNNDRLRMRAAVAVGLLSGYDFPSIYSKIISEWATADSYAPRWAAAAALQLPSGDPALGRVISRLLTDWIKKPDMPMALRRTAAQALGTTEAMSADKVLTLLKYAARQGDFVLSFAICESLCRLFRQPERRPAVLETLLNWTADERFPYRRETGLRALIFISRCLDDVEVAESVEEWPIFLWVADQDVWHREQILTLFGRVLIAAGFLHGGYSRITNWVRRARRDQTLRVPLARFLYDVGKESGELESIREHLEYLATAKRSLAGTARTLLLHFDERTVR</sequence>
<dbReference type="Proteomes" id="UP001595645">
    <property type="component" value="Unassembled WGS sequence"/>
</dbReference>
<name>A0ABV7NRJ8_9PSEU</name>
<proteinExistence type="predicted"/>
<accession>A0ABV7NRJ8</accession>
<dbReference type="SUPFAM" id="SSF48371">
    <property type="entry name" value="ARM repeat"/>
    <property type="match status" value="1"/>
</dbReference>
<comment type="caution">
    <text evidence="2">The sequence shown here is derived from an EMBL/GenBank/DDBJ whole genome shotgun (WGS) entry which is preliminary data.</text>
</comment>
<keyword evidence="3" id="KW-1185">Reference proteome</keyword>
<evidence type="ECO:0000313" key="3">
    <source>
        <dbReference type="Proteomes" id="UP001595645"/>
    </source>
</evidence>